<dbReference type="AlphaFoldDB" id="A9V5Q9"/>
<dbReference type="Proteomes" id="UP000001357">
    <property type="component" value="Unassembled WGS sequence"/>
</dbReference>
<evidence type="ECO:0000256" key="1">
    <source>
        <dbReference type="SAM" id="SignalP"/>
    </source>
</evidence>
<proteinExistence type="predicted"/>
<evidence type="ECO:0000313" key="3">
    <source>
        <dbReference type="Proteomes" id="UP000001357"/>
    </source>
</evidence>
<keyword evidence="1" id="KW-0732">Signal</keyword>
<dbReference type="eggNOG" id="ENOG502SRGP">
    <property type="taxonomic scope" value="Eukaryota"/>
</dbReference>
<feature type="chain" id="PRO_5002745141" evidence="1">
    <location>
        <begin position="30"/>
        <end position="545"/>
    </location>
</feature>
<dbReference type="GeneID" id="5893285"/>
<dbReference type="InterPro" id="IPR011050">
    <property type="entry name" value="Pectin_lyase_fold/virulence"/>
</dbReference>
<sequence length="545" mass="59187">MAMAVCRGRLLSVATVLLVVAMAGPGVAGMSGQQLQTLTNAAIAAKQSVLALPEGRIEFGSVEYMIQGARDLTIVGAVDAAGIPLTELWFAFPGAVHLYNCFNFTLSNVIIDFESTYAQGSVTSWDEDNGRWFIAGFNTLMMMPDPNLEPFFAPPYNDSIKVAFWDANKTMIRNATFTDGINIFMEGSTAMGPTSPFTVLYNISVNTNIFGRIPAWTEPPMVTVMPRGGQHSLLVLNTSASLFDNVHIYGGSSMGIVESGGYGPANTFYKLNMTRRALVNENGTVDRLLAINADGFHSTSNQHAGALIQSTISFTGDDLINYCSAMLVVLASPSVTETTATLAILDNARLLEIMRPGQRITFFHLNSEAYQAQAEIVGIAESQDPDWLQRAANVRQTLTNPPYNADFTRSIFSNPGPVYAVNVTVTAGNLSNVQEYWSTAHMDPYANINPHLTQSHLHDSYSRMLMLKSSGAMVDNNVFERAGGVHLGPEQEWLEGDPGQTNVTFVHNTIINGGTNETAIQLQPCLTINKANIIMADNQIELTNE</sequence>
<reference evidence="2 3" key="1">
    <citation type="journal article" date="2008" name="Nature">
        <title>The genome of the choanoflagellate Monosiga brevicollis and the origin of metazoans.</title>
        <authorList>
            <consortium name="JGI Sequencing"/>
            <person name="King N."/>
            <person name="Westbrook M.J."/>
            <person name="Young S.L."/>
            <person name="Kuo A."/>
            <person name="Abedin M."/>
            <person name="Chapman J."/>
            <person name="Fairclough S."/>
            <person name="Hellsten U."/>
            <person name="Isogai Y."/>
            <person name="Letunic I."/>
            <person name="Marr M."/>
            <person name="Pincus D."/>
            <person name="Putnam N."/>
            <person name="Rokas A."/>
            <person name="Wright K.J."/>
            <person name="Zuzow R."/>
            <person name="Dirks W."/>
            <person name="Good M."/>
            <person name="Goodstein D."/>
            <person name="Lemons D."/>
            <person name="Li W."/>
            <person name="Lyons J.B."/>
            <person name="Morris A."/>
            <person name="Nichols S."/>
            <person name="Richter D.J."/>
            <person name="Salamov A."/>
            <person name="Bork P."/>
            <person name="Lim W.A."/>
            <person name="Manning G."/>
            <person name="Miller W.T."/>
            <person name="McGinnis W."/>
            <person name="Shapiro H."/>
            <person name="Tjian R."/>
            <person name="Grigoriev I.V."/>
            <person name="Rokhsar D."/>
        </authorList>
    </citation>
    <scope>NUCLEOTIDE SEQUENCE [LARGE SCALE GENOMIC DNA]</scope>
    <source>
        <strain evidence="3">MX1 / ATCC 50154</strain>
    </source>
</reference>
<organism evidence="2 3">
    <name type="scientific">Monosiga brevicollis</name>
    <name type="common">Choanoflagellate</name>
    <dbReference type="NCBI Taxonomy" id="81824"/>
    <lineage>
        <taxon>Eukaryota</taxon>
        <taxon>Choanoflagellata</taxon>
        <taxon>Craspedida</taxon>
        <taxon>Salpingoecidae</taxon>
        <taxon>Monosiga</taxon>
    </lineage>
</organism>
<dbReference type="KEGG" id="mbr:MONBRDRAFT_10273"/>
<dbReference type="SUPFAM" id="SSF51126">
    <property type="entry name" value="Pectin lyase-like"/>
    <property type="match status" value="1"/>
</dbReference>
<dbReference type="EMBL" id="CH991561">
    <property type="protein sequence ID" value="EDQ87161.1"/>
    <property type="molecule type" value="Genomic_DNA"/>
</dbReference>
<accession>A9V5Q9</accession>
<protein>
    <submittedName>
        <fullName evidence="2">Uncharacterized protein</fullName>
    </submittedName>
</protein>
<name>A9V5Q9_MONBE</name>
<feature type="signal peptide" evidence="1">
    <location>
        <begin position="1"/>
        <end position="29"/>
    </location>
</feature>
<dbReference type="OMA" id="SECVYAR"/>
<keyword evidence="3" id="KW-1185">Reference proteome</keyword>
<dbReference type="InParanoid" id="A9V5Q9"/>
<evidence type="ECO:0000313" key="2">
    <source>
        <dbReference type="EMBL" id="EDQ87161.1"/>
    </source>
</evidence>
<dbReference type="RefSeq" id="XP_001748104.1">
    <property type="nucleotide sequence ID" value="XM_001748052.1"/>
</dbReference>
<gene>
    <name evidence="2" type="ORF">MONBRDRAFT_10273</name>
</gene>